<feature type="transmembrane region" description="Helical" evidence="9">
    <location>
        <begin position="300"/>
        <end position="321"/>
    </location>
</feature>
<keyword evidence="7 9" id="KW-0472">Membrane</keyword>
<feature type="transmembrane region" description="Helical" evidence="9">
    <location>
        <begin position="328"/>
        <end position="350"/>
    </location>
</feature>
<dbReference type="Pfam" id="PF02653">
    <property type="entry name" value="BPD_transp_2"/>
    <property type="match status" value="1"/>
</dbReference>
<dbReference type="GO" id="GO:0006865">
    <property type="term" value="P:amino acid transport"/>
    <property type="evidence" value="ECO:0007669"/>
    <property type="project" value="UniProtKB-KW"/>
</dbReference>
<evidence type="ECO:0000313" key="10">
    <source>
        <dbReference type="EMBL" id="MBK6302158.1"/>
    </source>
</evidence>
<comment type="subcellular location">
    <subcellularLocation>
        <location evidence="1">Cell membrane</location>
        <topology evidence="1">Multi-pass membrane protein</topology>
    </subcellularLocation>
</comment>
<evidence type="ECO:0000256" key="7">
    <source>
        <dbReference type="ARBA" id="ARBA00023136"/>
    </source>
</evidence>
<feature type="transmembrane region" description="Helical" evidence="9">
    <location>
        <begin position="144"/>
        <end position="163"/>
    </location>
</feature>
<evidence type="ECO:0000256" key="2">
    <source>
        <dbReference type="ARBA" id="ARBA00022448"/>
    </source>
</evidence>
<name>A0A934X8E9_9MICO</name>
<evidence type="ECO:0000256" key="3">
    <source>
        <dbReference type="ARBA" id="ARBA00022475"/>
    </source>
</evidence>
<evidence type="ECO:0000256" key="1">
    <source>
        <dbReference type="ARBA" id="ARBA00004651"/>
    </source>
</evidence>
<feature type="transmembrane region" description="Helical" evidence="9">
    <location>
        <begin position="57"/>
        <end position="81"/>
    </location>
</feature>
<organism evidence="10 11">
    <name type="scientific">Candidatus Phosphoribacter hodrii</name>
    <dbReference type="NCBI Taxonomy" id="2953743"/>
    <lineage>
        <taxon>Bacteria</taxon>
        <taxon>Bacillati</taxon>
        <taxon>Actinomycetota</taxon>
        <taxon>Actinomycetes</taxon>
        <taxon>Micrococcales</taxon>
        <taxon>Dermatophilaceae</taxon>
        <taxon>Candidatus Phosphoribacter</taxon>
    </lineage>
</organism>
<feature type="transmembrane region" description="Helical" evidence="9">
    <location>
        <begin position="93"/>
        <end position="112"/>
    </location>
</feature>
<dbReference type="CDD" id="cd06582">
    <property type="entry name" value="TM_PBP1_LivH_like"/>
    <property type="match status" value="1"/>
</dbReference>
<accession>A0A934X8E9</accession>
<feature type="transmembrane region" description="Helical" evidence="9">
    <location>
        <begin position="356"/>
        <end position="377"/>
    </location>
</feature>
<comment type="caution">
    <text evidence="10">The sequence shown here is derived from an EMBL/GenBank/DDBJ whole genome shotgun (WGS) entry which is preliminary data.</text>
</comment>
<dbReference type="PANTHER" id="PTHR11795">
    <property type="entry name" value="BRANCHED-CHAIN AMINO ACID TRANSPORT SYSTEM PERMEASE PROTEIN LIVH"/>
    <property type="match status" value="1"/>
</dbReference>
<evidence type="ECO:0000256" key="4">
    <source>
        <dbReference type="ARBA" id="ARBA00022692"/>
    </source>
</evidence>
<dbReference type="PANTHER" id="PTHR11795:SF445">
    <property type="entry name" value="AMINO ACID ABC TRANSPORTER PERMEASE PROTEIN"/>
    <property type="match status" value="1"/>
</dbReference>
<sequence length="393" mass="41126">MLQDLLGALGLASIYLLFALGMSLTWGTIDILNFSHGSIFMFSAFTAHLLIPYVPMGFVGVALVCIVVGALMSLLVQVVAFEQIIKRARNRNTAERQILIGGIGVAIIPLAIAQEVTKSNPFGFIDSGFEVTTWTFMGLRGTNILLITLTAAAALAVGTAMWLRRSRHGLALRSIGVDSEVSAMMGVDRRRLAIVTMAVSGGLAGLAACLFTYTLGAITPESGDTLLIKAFACIILGGVGSTGGVVLGSVLLAVTETVVLTRTSGLWVEAVAFGLIFLVLLVKPSGLFGRKEVRRTMSDFYAANLVLIQSTFIGILLALSVQVPMRAGVFSFAGAGSYGIGAYVSAILVLKTGMPSLLAILISGIVAMVVGLLLRAAGGPPRWALPRHGDGVL</sequence>
<protein>
    <submittedName>
        <fullName evidence="10">Branched-chain amino acid ABC transporter permease</fullName>
    </submittedName>
</protein>
<evidence type="ECO:0000256" key="9">
    <source>
        <dbReference type="SAM" id="Phobius"/>
    </source>
</evidence>
<dbReference type="GO" id="GO:0022857">
    <property type="term" value="F:transmembrane transporter activity"/>
    <property type="evidence" value="ECO:0007669"/>
    <property type="project" value="InterPro"/>
</dbReference>
<gene>
    <name evidence="10" type="ORF">IPF40_14350</name>
</gene>
<dbReference type="AlphaFoldDB" id="A0A934X8E9"/>
<proteinExistence type="inferred from homology"/>
<evidence type="ECO:0000256" key="5">
    <source>
        <dbReference type="ARBA" id="ARBA00022970"/>
    </source>
</evidence>
<keyword evidence="3" id="KW-1003">Cell membrane</keyword>
<feature type="transmembrane region" description="Helical" evidence="9">
    <location>
        <begin position="227"/>
        <end position="254"/>
    </location>
</feature>
<dbReference type="EMBL" id="JADIXZ010000007">
    <property type="protein sequence ID" value="MBK6302158.1"/>
    <property type="molecule type" value="Genomic_DNA"/>
</dbReference>
<dbReference type="GO" id="GO:0005886">
    <property type="term" value="C:plasma membrane"/>
    <property type="evidence" value="ECO:0007669"/>
    <property type="project" value="UniProtKB-SubCell"/>
</dbReference>
<dbReference type="Proteomes" id="UP000718281">
    <property type="component" value="Unassembled WGS sequence"/>
</dbReference>
<keyword evidence="4 9" id="KW-0812">Transmembrane</keyword>
<comment type="similarity">
    <text evidence="8">Belongs to the binding-protein-dependent transport system permease family. LivHM subfamily.</text>
</comment>
<keyword evidence="2" id="KW-0813">Transport</keyword>
<feature type="transmembrane region" description="Helical" evidence="9">
    <location>
        <begin position="31"/>
        <end position="51"/>
    </location>
</feature>
<dbReference type="InterPro" id="IPR001851">
    <property type="entry name" value="ABC_transp_permease"/>
</dbReference>
<reference evidence="10 11" key="1">
    <citation type="submission" date="2020-10" db="EMBL/GenBank/DDBJ databases">
        <title>Connecting structure to function with the recovery of over 1000 high-quality activated sludge metagenome-assembled genomes encoding full-length rRNA genes using long-read sequencing.</title>
        <authorList>
            <person name="Singleton C.M."/>
            <person name="Petriglieri F."/>
            <person name="Kristensen J.M."/>
            <person name="Kirkegaard R.H."/>
            <person name="Michaelsen T.Y."/>
            <person name="Andersen M.H."/>
            <person name="Karst S.M."/>
            <person name="Dueholm M.S."/>
            <person name="Nielsen P.H."/>
            <person name="Albertsen M."/>
        </authorList>
    </citation>
    <scope>NUCLEOTIDE SEQUENCE [LARGE SCALE GENOMIC DNA]</scope>
    <source>
        <strain evidence="10">AalE_18-Q3-R2-46_BAT3C.188</strain>
    </source>
</reference>
<keyword evidence="6 9" id="KW-1133">Transmembrane helix</keyword>
<feature type="transmembrane region" description="Helical" evidence="9">
    <location>
        <begin position="266"/>
        <end position="288"/>
    </location>
</feature>
<keyword evidence="5" id="KW-0029">Amino-acid transport</keyword>
<evidence type="ECO:0000256" key="8">
    <source>
        <dbReference type="ARBA" id="ARBA00037998"/>
    </source>
</evidence>
<evidence type="ECO:0000256" key="6">
    <source>
        <dbReference type="ARBA" id="ARBA00022989"/>
    </source>
</evidence>
<feature type="transmembrane region" description="Helical" evidence="9">
    <location>
        <begin position="192"/>
        <end position="215"/>
    </location>
</feature>
<feature type="transmembrane region" description="Helical" evidence="9">
    <location>
        <begin position="6"/>
        <end position="24"/>
    </location>
</feature>
<evidence type="ECO:0000313" key="11">
    <source>
        <dbReference type="Proteomes" id="UP000718281"/>
    </source>
</evidence>
<dbReference type="InterPro" id="IPR052157">
    <property type="entry name" value="BCAA_transport_permease"/>
</dbReference>